<dbReference type="InterPro" id="IPR036388">
    <property type="entry name" value="WH-like_DNA-bd_sf"/>
</dbReference>
<dbReference type="STRING" id="754252.PFREUD_16880"/>
<dbReference type="Gene3D" id="1.10.10.10">
    <property type="entry name" value="Winged helix-like DNA-binding domain superfamily/Winged helix DNA-binding domain"/>
    <property type="match status" value="1"/>
</dbReference>
<sequence length="185" mass="19518">MTTPDAPDSLASRVAALEKRMVAVEAHATPAAGDTGNTNGAQGSSPSTQDHLWALRGLKQYEDDSEGGTVMLVGSVELPGSGPVSWQIGAHADELLSDEWDTVTAVLDALAHPIRLRILKEVLTGENSTARELAELESMGSTGQVYHHLRALTSAGWLRPGSGGRHTVPAERVVPLLTTLLGARR</sequence>
<feature type="compositionally biased region" description="Polar residues" evidence="1">
    <location>
        <begin position="35"/>
        <end position="49"/>
    </location>
</feature>
<protein>
    <recommendedName>
        <fullName evidence="4">ArsR family transcriptional regulator</fullName>
    </recommendedName>
</protein>
<evidence type="ECO:0008006" key="4">
    <source>
        <dbReference type="Google" id="ProtNLM"/>
    </source>
</evidence>
<accession>D7GF88</accession>
<dbReference type="CDD" id="cd00090">
    <property type="entry name" value="HTH_ARSR"/>
    <property type="match status" value="1"/>
</dbReference>
<organism evidence="2 3">
    <name type="scientific">Propionibacterium freudenreichii subsp. shermanii (strain ATCC 9614 / DSM 4902 / CIP 103027 / NCIMB 8099 / CIRM-BIA1)</name>
    <dbReference type="NCBI Taxonomy" id="754252"/>
    <lineage>
        <taxon>Bacteria</taxon>
        <taxon>Bacillati</taxon>
        <taxon>Actinomycetota</taxon>
        <taxon>Actinomycetes</taxon>
        <taxon>Propionibacteriales</taxon>
        <taxon>Propionibacteriaceae</taxon>
        <taxon>Propionibacterium</taxon>
    </lineage>
</organism>
<dbReference type="InterPro" id="IPR036390">
    <property type="entry name" value="WH_DNA-bd_sf"/>
</dbReference>
<dbReference type="Proteomes" id="UP000000936">
    <property type="component" value="Chromosome"/>
</dbReference>
<evidence type="ECO:0000313" key="2">
    <source>
        <dbReference type="EMBL" id="CBL57199.1"/>
    </source>
</evidence>
<proteinExistence type="predicted"/>
<feature type="region of interest" description="Disordered" evidence="1">
    <location>
        <begin position="25"/>
        <end position="49"/>
    </location>
</feature>
<reference evidence="2 3" key="1">
    <citation type="journal article" date="2010" name="PLoS ONE">
        <title>The complete genome of Propionibacterium freudenreichii CIRM-BIA1, a hardy actinobacterium with food and probiotic applications.</title>
        <authorList>
            <person name="Falentin H."/>
            <person name="Deutsch S.M."/>
            <person name="Jan G."/>
            <person name="Loux V."/>
            <person name="Thierry A."/>
            <person name="Parayre S."/>
            <person name="Maillard M.B."/>
            <person name="Dherbecourt J."/>
            <person name="Cousin F.J."/>
            <person name="Jardin J."/>
            <person name="Siguier P."/>
            <person name="Couloux A."/>
            <person name="Barbe V."/>
            <person name="Vacherie B."/>
            <person name="Wincker P."/>
            <person name="Gibrat J.F."/>
            <person name="Gaillardin C."/>
            <person name="Lortal S."/>
        </authorList>
    </citation>
    <scope>NUCLEOTIDE SEQUENCE [LARGE SCALE GENOMIC DNA]</scope>
    <source>
        <strain evidence="3">ATCC 9614 / DSM 4902 / CIP 103027 / NCIMB 8099 / CIRM-BIA1</strain>
    </source>
</reference>
<dbReference type="eggNOG" id="COG0640">
    <property type="taxonomic scope" value="Bacteria"/>
</dbReference>
<evidence type="ECO:0000313" key="3">
    <source>
        <dbReference type="Proteomes" id="UP000000936"/>
    </source>
</evidence>
<dbReference type="SUPFAM" id="SSF46785">
    <property type="entry name" value="Winged helix' DNA-binding domain"/>
    <property type="match status" value="1"/>
</dbReference>
<keyword evidence="3" id="KW-1185">Reference proteome</keyword>
<dbReference type="AlphaFoldDB" id="D7GF88"/>
<dbReference type="InterPro" id="IPR011991">
    <property type="entry name" value="ArsR-like_HTH"/>
</dbReference>
<gene>
    <name evidence="2" type="ordered locus">PFREUD_16880</name>
</gene>
<dbReference type="Pfam" id="PF12840">
    <property type="entry name" value="HTH_20"/>
    <property type="match status" value="1"/>
</dbReference>
<dbReference type="RefSeq" id="WP_013161556.1">
    <property type="nucleotide sequence ID" value="NC_014215.1"/>
</dbReference>
<dbReference type="EMBL" id="FN806773">
    <property type="protein sequence ID" value="CBL57199.1"/>
    <property type="molecule type" value="Genomic_DNA"/>
</dbReference>
<evidence type="ECO:0000256" key="1">
    <source>
        <dbReference type="SAM" id="MobiDB-lite"/>
    </source>
</evidence>
<dbReference type="KEGG" id="pfr:PFREUD_16880"/>
<name>D7GF88_PROFC</name>
<dbReference type="HOGENOM" id="CLU_119559_0_0_11"/>